<dbReference type="InterPro" id="IPR024079">
    <property type="entry name" value="MetalloPept_cat_dom_sf"/>
</dbReference>
<dbReference type="EMBL" id="JACJLU010000002">
    <property type="protein sequence ID" value="MBM6831002.1"/>
    <property type="molecule type" value="Genomic_DNA"/>
</dbReference>
<protein>
    <submittedName>
        <fullName evidence="1">Uncharacterized protein</fullName>
    </submittedName>
</protein>
<dbReference type="RefSeq" id="WP_204684967.1">
    <property type="nucleotide sequence ID" value="NZ_JACJLU010000002.1"/>
</dbReference>
<evidence type="ECO:0000313" key="1">
    <source>
        <dbReference type="EMBL" id="MBM6831002.1"/>
    </source>
</evidence>
<accession>A0ABS2FMJ4</accession>
<comment type="caution">
    <text evidence="1">The sequence shown here is derived from an EMBL/GenBank/DDBJ whole genome shotgun (WGS) entry which is preliminary data.</text>
</comment>
<dbReference type="Proteomes" id="UP000775500">
    <property type="component" value="Unassembled WGS sequence"/>
</dbReference>
<sequence length="214" mass="25388">MIRKIICQLCMVIAVTILGYTCLNYEMAIEEQKALEEEINERKYAVPDIELEKISDTQIKVRDKIVQYENVSDDTLKWYADQIEKCPDYLLSTVDEIHIVTRERLLELKPESKSTTIGFHKHYGTYSIVVLSEYKTTDRTVFLHEAIHAYDAQYEITDSPEFQSIYQAEGLEYDERAKNIKEYFAYSYTDYLTHDFNRSKYPQTTEFYKKLDQE</sequence>
<proteinExistence type="predicted"/>
<evidence type="ECO:0000313" key="2">
    <source>
        <dbReference type="Proteomes" id="UP000775500"/>
    </source>
</evidence>
<organism evidence="1 2">
    <name type="scientific">Faecalicoccus acidiformans</name>
    <dbReference type="NCBI Taxonomy" id="915173"/>
    <lineage>
        <taxon>Bacteria</taxon>
        <taxon>Bacillati</taxon>
        <taxon>Bacillota</taxon>
        <taxon>Erysipelotrichia</taxon>
        <taxon>Erysipelotrichales</taxon>
        <taxon>Erysipelotrichaceae</taxon>
        <taxon>Faecalicoccus</taxon>
    </lineage>
</organism>
<gene>
    <name evidence="1" type="ORF">H5982_02620</name>
</gene>
<name>A0ABS2FMJ4_9FIRM</name>
<reference evidence="1 2" key="1">
    <citation type="journal article" date="2021" name="Sci. Rep.">
        <title>The distribution of antibiotic resistance genes in chicken gut microbiota commensals.</title>
        <authorList>
            <person name="Juricova H."/>
            <person name="Matiasovicova J."/>
            <person name="Kubasova T."/>
            <person name="Cejkova D."/>
            <person name="Rychlik I."/>
        </authorList>
    </citation>
    <scope>NUCLEOTIDE SEQUENCE [LARGE SCALE GENOMIC DNA]</scope>
    <source>
        <strain evidence="1 2">An423</strain>
    </source>
</reference>
<keyword evidence="2" id="KW-1185">Reference proteome</keyword>
<dbReference type="Gene3D" id="3.40.390.10">
    <property type="entry name" value="Collagenase (Catalytic Domain)"/>
    <property type="match status" value="1"/>
</dbReference>